<dbReference type="InterPro" id="IPR045851">
    <property type="entry name" value="AMP-bd_C_sf"/>
</dbReference>
<proteinExistence type="predicted"/>
<sequence length="359" mass="37811">MILEGGTDPDSIHALAQAATRSLADHRAGLLPEPIMLVAPGQTDVQQVESRPGTAFLLRTSGSSTGTGSLVEIGWPSIIASAEATAEALGGHGRWLASLPVHHIAGLQTVLRSVLAGLEPLPYTVGNPVPDGRCYLSLVPTQLRRVLADPALCEALTSVDRILVGGQATPAALLAESRERGLRLVTTYGMTETCGGCVYDGRPIGETTIALEEGRIIIEGPVVALGYAGQASFDGRFVTNDAGEITDRLTVLGRIDDAITTGGLTIMPTLLEDLVAELTGTPSVGVGVPDEEWGERLVLVTEGRADARRIRKQAKLRLGAEYAPKEVISAAELGLEALPLRDSGKVDRRLVAQMIRKGR</sequence>
<reference evidence="2 3" key="1">
    <citation type="submission" date="2018-12" db="EMBL/GenBank/DDBJ databases">
        <title>Complete genome sequence of Flaviflexus salsibiostraticola KCTC 33148.</title>
        <authorList>
            <person name="Bae J.-W."/>
        </authorList>
    </citation>
    <scope>NUCLEOTIDE SEQUENCE [LARGE SCALE GENOMIC DNA]</scope>
    <source>
        <strain evidence="2 3">KCTC 33148</strain>
    </source>
</reference>
<dbReference type="SUPFAM" id="SSF56801">
    <property type="entry name" value="Acetyl-CoA synthetase-like"/>
    <property type="match status" value="1"/>
</dbReference>
<gene>
    <name evidence="2" type="ORF">EJO69_06275</name>
</gene>
<dbReference type="OrthoDB" id="9803968at2"/>
<keyword evidence="3" id="KW-1185">Reference proteome</keyword>
<dbReference type="Proteomes" id="UP000270021">
    <property type="component" value="Chromosome"/>
</dbReference>
<evidence type="ECO:0000313" key="3">
    <source>
        <dbReference type="Proteomes" id="UP000270021"/>
    </source>
</evidence>
<dbReference type="PANTHER" id="PTHR43201">
    <property type="entry name" value="ACYL-COA SYNTHETASE"/>
    <property type="match status" value="1"/>
</dbReference>
<dbReference type="Gene3D" id="3.40.50.12780">
    <property type="entry name" value="N-terminal domain of ligase-like"/>
    <property type="match status" value="1"/>
</dbReference>
<dbReference type="Pfam" id="PF00501">
    <property type="entry name" value="AMP-binding"/>
    <property type="match status" value="1"/>
</dbReference>
<dbReference type="Gene3D" id="3.30.300.30">
    <property type="match status" value="1"/>
</dbReference>
<dbReference type="InterPro" id="IPR042099">
    <property type="entry name" value="ANL_N_sf"/>
</dbReference>
<organism evidence="2 3">
    <name type="scientific">Flaviflexus salsibiostraticola</name>
    <dbReference type="NCBI Taxonomy" id="1282737"/>
    <lineage>
        <taxon>Bacteria</taxon>
        <taxon>Bacillati</taxon>
        <taxon>Actinomycetota</taxon>
        <taxon>Actinomycetes</taxon>
        <taxon>Actinomycetales</taxon>
        <taxon>Actinomycetaceae</taxon>
        <taxon>Flaviflexus</taxon>
    </lineage>
</organism>
<protein>
    <recommendedName>
        <fullName evidence="1">AMP-dependent synthetase/ligase domain-containing protein</fullName>
    </recommendedName>
</protein>
<evidence type="ECO:0000259" key="1">
    <source>
        <dbReference type="Pfam" id="PF00501"/>
    </source>
</evidence>
<dbReference type="PANTHER" id="PTHR43201:SF32">
    <property type="entry name" value="2-SUCCINYLBENZOATE--COA LIGASE, CHLOROPLASTIC_PEROXISOMAL"/>
    <property type="match status" value="1"/>
</dbReference>
<dbReference type="GO" id="GO:0031956">
    <property type="term" value="F:medium-chain fatty acid-CoA ligase activity"/>
    <property type="evidence" value="ECO:0007669"/>
    <property type="project" value="TreeGrafter"/>
</dbReference>
<evidence type="ECO:0000313" key="2">
    <source>
        <dbReference type="EMBL" id="AZN29958.1"/>
    </source>
</evidence>
<name>A0A3Q8WTI0_9ACTO</name>
<dbReference type="AlphaFoldDB" id="A0A3Q8WTI0"/>
<dbReference type="InterPro" id="IPR000873">
    <property type="entry name" value="AMP-dep_synth/lig_dom"/>
</dbReference>
<accession>A0A3Q8WTI0</accession>
<dbReference type="RefSeq" id="WP_126040289.1">
    <property type="nucleotide sequence ID" value="NZ_CP034438.1"/>
</dbReference>
<dbReference type="KEGG" id="fsl:EJO69_06275"/>
<dbReference type="EMBL" id="CP034438">
    <property type="protein sequence ID" value="AZN29958.1"/>
    <property type="molecule type" value="Genomic_DNA"/>
</dbReference>
<dbReference type="GO" id="GO:0006631">
    <property type="term" value="P:fatty acid metabolic process"/>
    <property type="evidence" value="ECO:0007669"/>
    <property type="project" value="TreeGrafter"/>
</dbReference>
<feature type="domain" description="AMP-dependent synthetase/ligase" evidence="1">
    <location>
        <begin position="49"/>
        <end position="201"/>
    </location>
</feature>